<sequence>MTTGPQRLAAPPESRDGDPPVSRMMTRRIIGLTPDAPASAALTLMASAGVHHLPVFYGNRCRAVLREADVIQHLAASPTSPVDRAATRVGRLIRPLTSVDMSARRSDAARCMNAAGTDAVLVIGHHGPAGIVTAADLVRSLADERAHPESAPS</sequence>
<dbReference type="AlphaFoldDB" id="A0A561SJW0"/>
<keyword evidence="1 2" id="KW-0129">CBS domain</keyword>
<evidence type="ECO:0000256" key="3">
    <source>
        <dbReference type="SAM" id="MobiDB-lite"/>
    </source>
</evidence>
<dbReference type="InterPro" id="IPR051257">
    <property type="entry name" value="Diverse_CBS-Domain"/>
</dbReference>
<dbReference type="OrthoDB" id="3577946at2"/>
<evidence type="ECO:0000256" key="1">
    <source>
        <dbReference type="ARBA" id="ARBA00023122"/>
    </source>
</evidence>
<dbReference type="PANTHER" id="PTHR43080">
    <property type="entry name" value="CBS DOMAIN-CONTAINING PROTEIN CBSX3, MITOCHONDRIAL"/>
    <property type="match status" value="1"/>
</dbReference>
<evidence type="ECO:0000259" key="4">
    <source>
        <dbReference type="PROSITE" id="PS51371"/>
    </source>
</evidence>
<dbReference type="Gene3D" id="3.10.580.10">
    <property type="entry name" value="CBS-domain"/>
    <property type="match status" value="2"/>
</dbReference>
<accession>A0A561SJW0</accession>
<dbReference type="PROSITE" id="PS51371">
    <property type="entry name" value="CBS"/>
    <property type="match status" value="2"/>
</dbReference>
<keyword evidence="6" id="KW-1185">Reference proteome</keyword>
<dbReference type="InterPro" id="IPR000644">
    <property type="entry name" value="CBS_dom"/>
</dbReference>
<dbReference type="InterPro" id="IPR046342">
    <property type="entry name" value="CBS_dom_sf"/>
</dbReference>
<gene>
    <name evidence="5" type="ORF">FHX44_111008</name>
</gene>
<dbReference type="Pfam" id="PF00571">
    <property type="entry name" value="CBS"/>
    <property type="match status" value="2"/>
</dbReference>
<evidence type="ECO:0000256" key="2">
    <source>
        <dbReference type="PROSITE-ProRule" id="PRU00703"/>
    </source>
</evidence>
<dbReference type="EMBL" id="VIWU01000001">
    <property type="protein sequence ID" value="TWF75124.1"/>
    <property type="molecule type" value="Genomic_DNA"/>
</dbReference>
<name>A0A561SJW0_9PSEU</name>
<evidence type="ECO:0000313" key="5">
    <source>
        <dbReference type="EMBL" id="TWF75124.1"/>
    </source>
</evidence>
<dbReference type="Proteomes" id="UP000321261">
    <property type="component" value="Unassembled WGS sequence"/>
</dbReference>
<organism evidence="5 6">
    <name type="scientific">Pseudonocardia hierapolitana</name>
    <dbReference type="NCBI Taxonomy" id="1128676"/>
    <lineage>
        <taxon>Bacteria</taxon>
        <taxon>Bacillati</taxon>
        <taxon>Actinomycetota</taxon>
        <taxon>Actinomycetes</taxon>
        <taxon>Pseudonocardiales</taxon>
        <taxon>Pseudonocardiaceae</taxon>
        <taxon>Pseudonocardia</taxon>
    </lineage>
</organism>
<reference evidence="5 6" key="1">
    <citation type="submission" date="2019-06" db="EMBL/GenBank/DDBJ databases">
        <title>Sequencing the genomes of 1000 actinobacteria strains.</title>
        <authorList>
            <person name="Klenk H.-P."/>
        </authorList>
    </citation>
    <scope>NUCLEOTIDE SEQUENCE [LARGE SCALE GENOMIC DNA]</scope>
    <source>
        <strain evidence="5 6">DSM 45671</strain>
    </source>
</reference>
<feature type="domain" description="CBS" evidence="4">
    <location>
        <begin position="25"/>
        <end position="82"/>
    </location>
</feature>
<dbReference type="SUPFAM" id="SSF54631">
    <property type="entry name" value="CBS-domain pair"/>
    <property type="match status" value="1"/>
</dbReference>
<feature type="domain" description="CBS" evidence="4">
    <location>
        <begin position="92"/>
        <end position="149"/>
    </location>
</feature>
<proteinExistence type="predicted"/>
<dbReference type="PANTHER" id="PTHR43080:SF2">
    <property type="entry name" value="CBS DOMAIN-CONTAINING PROTEIN"/>
    <property type="match status" value="1"/>
</dbReference>
<dbReference type="SMART" id="SM00116">
    <property type="entry name" value="CBS"/>
    <property type="match status" value="2"/>
</dbReference>
<comment type="caution">
    <text evidence="5">The sequence shown here is derived from an EMBL/GenBank/DDBJ whole genome shotgun (WGS) entry which is preliminary data.</text>
</comment>
<feature type="region of interest" description="Disordered" evidence="3">
    <location>
        <begin position="1"/>
        <end position="22"/>
    </location>
</feature>
<evidence type="ECO:0000313" key="6">
    <source>
        <dbReference type="Proteomes" id="UP000321261"/>
    </source>
</evidence>
<protein>
    <submittedName>
        <fullName evidence="5">CBS domain protein</fullName>
    </submittedName>
</protein>